<dbReference type="FunFam" id="1.20.1640.10:FF:000002">
    <property type="entry name" value="Efflux pump membrane transporter"/>
    <property type="match status" value="1"/>
</dbReference>
<evidence type="ECO:0000313" key="12">
    <source>
        <dbReference type="Proteomes" id="UP000192722"/>
    </source>
</evidence>
<evidence type="ECO:0000313" key="10">
    <source>
        <dbReference type="EMBL" id="MBF6636767.1"/>
    </source>
</evidence>
<proteinExistence type="inferred from homology"/>
<dbReference type="Gene3D" id="3.30.70.1430">
    <property type="entry name" value="Multidrug efflux transporter AcrB pore domain"/>
    <property type="match status" value="2"/>
</dbReference>
<comment type="caution">
    <text evidence="9">Lacks conserved residue(s) required for the propagation of feature annotation.</text>
</comment>
<dbReference type="InterPro" id="IPR004764">
    <property type="entry name" value="MdtF-like"/>
</dbReference>
<dbReference type="Proteomes" id="UP000705283">
    <property type="component" value="Unassembled WGS sequence"/>
</dbReference>
<dbReference type="EMBL" id="JADMKS010000003">
    <property type="protein sequence ID" value="MBF6636767.1"/>
    <property type="molecule type" value="Genomic_DNA"/>
</dbReference>
<dbReference type="SUPFAM" id="SSF82714">
    <property type="entry name" value="Multidrug efflux transporter AcrB TolC docking domain, DN and DC subdomains"/>
    <property type="match status" value="2"/>
</dbReference>
<keyword evidence="7 9" id="KW-1133">Transmembrane helix</keyword>
<dbReference type="GO" id="GO:0009636">
    <property type="term" value="P:response to toxic substance"/>
    <property type="evidence" value="ECO:0007669"/>
    <property type="project" value="UniProtKB-ARBA"/>
</dbReference>
<feature type="transmembrane region" description="Helical" evidence="9">
    <location>
        <begin position="393"/>
        <end position="413"/>
    </location>
</feature>
<keyword evidence="6 9" id="KW-0812">Transmembrane</keyword>
<keyword evidence="3 9" id="KW-0813">Transport</keyword>
<keyword evidence="5 9" id="KW-0997">Cell inner membrane</keyword>
<feature type="transmembrane region" description="Helical" evidence="9">
    <location>
        <begin position="925"/>
        <end position="950"/>
    </location>
</feature>
<keyword evidence="12" id="KW-1185">Reference proteome</keyword>
<sequence>MANFFIDRPIFAWVLAIIISLSGALAIYDLPVEQYPALAPPNVRISAQYPGASATIVENTVTQIIEQNMTGLDNLMYMSSQSSNDGKSQITLSFEAGTDPNEALQQVQNQLQQALKRLPQTVQSQGVTVSKTGDTNLMMVAFVSTDGSMSKQDISDYVASNLQDPISRVSGVGTINAYGTQYAMRIWLDPNKLNNYSLTTSDVVTAIENQNSQVAVGQLGGTPAVDQQALNATVNAQSQLQTPQQFRDITLRVNADGSQVTLGQVATVGLGAENYNFDSRYNGQPASGMGVQLASGANELQTDTAVRAKIKELSQYFPHGLKTEIAYETTPFVKAAITDVVKTLFEAIVLVFLVMYLFLQNFRATLIPTIAVPVVLLGTFVVLHQFGYSINTLTMFAMVLAIGLLVDDAIVVVENVERVMSEEGLSPRDATRKSMGQIQSALVGITMVLSAVFVPMAFFGGTTGAIYRQFSVTIVAAMVLSVFVALTLTPALCSTILKPIAKGHHHGKRGFFGWFNRMFDKNARRYERGVGRILHHGFRYMLIYLLLVVALGFMFVKLPTSFLPQEDRGVFTVQIQLPPGATMAQTTKVVSRVEQYFLTHEKKDVLSVFSTIGSGPGGNGQNVARMFVRLADWDDRTSGANTSFDIIDRATKEFSKSKYNDARIIASSPPAINGLGNSSGFDMELEDHAGVGHAQLMAARDSLLEMAAKSPLLSRVRHNGLDDSPQLQIDIDQHKAQALGLSIADINSTLSTAWGSSYVNDFVDRGRVKKVYVQADAPFRMLPEDVDKWFVRNSSGTMVPFSAFTSSHWETGSPRLERYNGSSSLEIVGEAANGVSSGASMDEMERLVAKLPAGIGLEWTGMSYQERLSGSQAPALYAISLLVVFLCLAALYESWSIPFSVMLVVPLGVIGAVIATYLRGLENDVYFQVGMLTIIGLSAKNAILIVEFANDLNVRGKALLEATLEASRMRLRPILMTSLAFVFGVLPMATSQGAGSGSQHAVGTGVIGGMISATVLAIFFVPLFFVLVRRRFPGKSENATLINEIIETKPNLDND</sequence>
<evidence type="ECO:0000256" key="2">
    <source>
        <dbReference type="ARBA" id="ARBA00010942"/>
    </source>
</evidence>
<feature type="transmembrane region" description="Helical" evidence="9">
    <location>
        <begin position="466"/>
        <end position="488"/>
    </location>
</feature>
<dbReference type="InterPro" id="IPR001036">
    <property type="entry name" value="Acrflvin-R"/>
</dbReference>
<keyword evidence="4" id="KW-1003">Cell membrane</keyword>
<dbReference type="FunFam" id="3.30.2090.10:FF:000001">
    <property type="entry name" value="Efflux pump membrane transporter"/>
    <property type="match status" value="1"/>
</dbReference>
<dbReference type="Gene3D" id="3.30.70.1440">
    <property type="entry name" value="Multidrug efflux transporter AcrB pore domain"/>
    <property type="match status" value="1"/>
</dbReference>
<dbReference type="NCBIfam" id="NF000282">
    <property type="entry name" value="RND_permease_1"/>
    <property type="match status" value="1"/>
</dbReference>
<evidence type="ECO:0000256" key="3">
    <source>
        <dbReference type="ARBA" id="ARBA00022448"/>
    </source>
</evidence>
<dbReference type="FunFam" id="1.20.1640.10:FF:000001">
    <property type="entry name" value="Efflux pump membrane transporter"/>
    <property type="match status" value="1"/>
</dbReference>
<feature type="transmembrane region" description="Helical" evidence="9">
    <location>
        <begin position="340"/>
        <end position="359"/>
    </location>
</feature>
<evidence type="ECO:0000256" key="9">
    <source>
        <dbReference type="RuleBase" id="RU364070"/>
    </source>
</evidence>
<accession>A0AA40X252</accession>
<dbReference type="SUPFAM" id="SSF82693">
    <property type="entry name" value="Multidrug efflux transporter AcrB pore domain, PN1, PN2, PC1 and PC2 subdomains"/>
    <property type="match status" value="3"/>
</dbReference>
<evidence type="ECO:0000313" key="13">
    <source>
        <dbReference type="Proteomes" id="UP000705283"/>
    </source>
</evidence>
<evidence type="ECO:0000256" key="8">
    <source>
        <dbReference type="ARBA" id="ARBA00023136"/>
    </source>
</evidence>
<feature type="transmembrane region" description="Helical" evidence="9">
    <location>
        <begin position="538"/>
        <end position="556"/>
    </location>
</feature>
<dbReference type="EMBL" id="MRWD01000027">
    <property type="protein sequence ID" value="ORJ20939.1"/>
    <property type="molecule type" value="Genomic_DNA"/>
</dbReference>
<comment type="similarity">
    <text evidence="2 9">Belongs to the resistance-nodulation-cell division (RND) (TC 2.A.6) family.</text>
</comment>
<dbReference type="Pfam" id="PF00873">
    <property type="entry name" value="ACR_tran"/>
    <property type="match status" value="1"/>
</dbReference>
<gene>
    <name evidence="10" type="primary">acrD</name>
    <name evidence="11" type="ORF">BS639_12715</name>
    <name evidence="10" type="ORF">ITX54_08900</name>
</gene>
<protein>
    <recommendedName>
        <fullName evidence="9">Efflux pump membrane transporter</fullName>
    </recommendedName>
</protein>
<dbReference type="Gene3D" id="3.30.70.1320">
    <property type="entry name" value="Multidrug efflux transporter AcrB pore domain like"/>
    <property type="match status" value="1"/>
</dbReference>
<dbReference type="PANTHER" id="PTHR32063:SF32">
    <property type="entry name" value="AMINOGLYCOSIDE EFFLUX PUMP-RELATED"/>
    <property type="match status" value="1"/>
</dbReference>
<dbReference type="FunFam" id="3.30.70.1430:FF:000001">
    <property type="entry name" value="Efflux pump membrane transporter"/>
    <property type="match status" value="1"/>
</dbReference>
<feature type="transmembrane region" description="Helical" evidence="9">
    <location>
        <begin position="875"/>
        <end position="892"/>
    </location>
</feature>
<evidence type="ECO:0000313" key="11">
    <source>
        <dbReference type="EMBL" id="ORJ20939.1"/>
    </source>
</evidence>
<evidence type="ECO:0000256" key="1">
    <source>
        <dbReference type="ARBA" id="ARBA00004429"/>
    </source>
</evidence>
<dbReference type="NCBIfam" id="NF007842">
    <property type="entry name" value="PRK10555.1"/>
    <property type="match status" value="1"/>
</dbReference>
<reference evidence="10" key="4">
    <citation type="submission" date="2022-09" db="EMBL/GenBank/DDBJ databases">
        <title>Rouxiella aceris sp. nov., isolated from tree sap and emended description of the genus Rhouxiella.</title>
        <authorList>
            <person name="Kim I.S."/>
        </authorList>
    </citation>
    <scope>NUCLEOTIDE SEQUENCE</scope>
    <source>
        <strain evidence="10">SAP-2</strain>
    </source>
</reference>
<dbReference type="FunFam" id="3.30.2090.10:FF:000002">
    <property type="entry name" value="Efflux pump membrane transporter"/>
    <property type="match status" value="1"/>
</dbReference>
<dbReference type="GO" id="GO:0042910">
    <property type="term" value="F:xenobiotic transmembrane transporter activity"/>
    <property type="evidence" value="ECO:0007669"/>
    <property type="project" value="TreeGrafter"/>
</dbReference>
<feature type="transmembrane region" description="Helical" evidence="9">
    <location>
        <begin position="899"/>
        <end position="919"/>
    </location>
</feature>
<reference evidence="11 12" key="2">
    <citation type="journal article" date="2017" name="Int. J. Syst. Evol. Microbiol.">
        <title>Rouxiella badensis sp. nov. and Rouxiella silvae sp. nov. isolated from peat bog soil in Germany and emendation of the genus description.</title>
        <authorList>
            <person name="Le Fleche-Mateos A."/>
            <person name="Kugler J.H."/>
            <person name="Hansen S.H."/>
            <person name="Syldatk C."/>
            <person name="Hausmann R."/>
            <person name="Lomprez F."/>
            <person name="Vandenbogaert M."/>
            <person name="Manuguerra J.C."/>
            <person name="Grimont P.A."/>
        </authorList>
    </citation>
    <scope>NUCLEOTIDE SEQUENCE [LARGE SCALE GENOMIC DNA]</scope>
    <source>
        <strain evidence="11 12">213</strain>
    </source>
</reference>
<dbReference type="PANTHER" id="PTHR32063">
    <property type="match status" value="1"/>
</dbReference>
<reference evidence="11" key="1">
    <citation type="submission" date="2016-12" db="EMBL/GenBank/DDBJ databases">
        <authorList>
            <person name="Le Fleche-Mateos A."/>
        </authorList>
    </citation>
    <scope>NUCLEOTIDE SEQUENCE</scope>
    <source>
        <strain evidence="11">213</strain>
    </source>
</reference>
<keyword evidence="8 9" id="KW-0472">Membrane</keyword>
<feature type="transmembrane region" description="Helical" evidence="9">
    <location>
        <begin position="366"/>
        <end position="387"/>
    </location>
</feature>
<name>A0AA40X252_9GAMM</name>
<dbReference type="InterPro" id="IPR027463">
    <property type="entry name" value="AcrB_DN_DC_subdom"/>
</dbReference>
<dbReference type="GO" id="GO:0015562">
    <property type="term" value="F:efflux transmembrane transporter activity"/>
    <property type="evidence" value="ECO:0007669"/>
    <property type="project" value="InterPro"/>
</dbReference>
<dbReference type="Proteomes" id="UP000192722">
    <property type="component" value="Unassembled WGS sequence"/>
</dbReference>
<organism evidence="10 13">
    <name type="scientific">Rouxiella silvae</name>
    <dbReference type="NCBI Taxonomy" id="1646373"/>
    <lineage>
        <taxon>Bacteria</taxon>
        <taxon>Pseudomonadati</taxon>
        <taxon>Pseudomonadota</taxon>
        <taxon>Gammaproteobacteria</taxon>
        <taxon>Enterobacterales</taxon>
        <taxon>Yersiniaceae</taxon>
        <taxon>Rouxiella</taxon>
    </lineage>
</organism>
<feature type="transmembrane region" description="Helical" evidence="9">
    <location>
        <begin position="1001"/>
        <end position="1028"/>
    </location>
</feature>
<evidence type="ECO:0000256" key="6">
    <source>
        <dbReference type="ARBA" id="ARBA00022692"/>
    </source>
</evidence>
<dbReference type="RefSeq" id="WP_055781844.1">
    <property type="nucleotide sequence ID" value="NZ_CBCSCF010000022.1"/>
</dbReference>
<evidence type="ECO:0000256" key="4">
    <source>
        <dbReference type="ARBA" id="ARBA00022475"/>
    </source>
</evidence>
<dbReference type="GO" id="GO:0005886">
    <property type="term" value="C:plasma membrane"/>
    <property type="evidence" value="ECO:0007669"/>
    <property type="project" value="UniProtKB-SubCell"/>
</dbReference>
<evidence type="ECO:0000256" key="7">
    <source>
        <dbReference type="ARBA" id="ARBA00022989"/>
    </source>
</evidence>
<evidence type="ECO:0000256" key="5">
    <source>
        <dbReference type="ARBA" id="ARBA00022519"/>
    </source>
</evidence>
<dbReference type="Gene3D" id="1.20.1640.10">
    <property type="entry name" value="Multidrug efflux transporter AcrB transmembrane domain"/>
    <property type="match status" value="2"/>
</dbReference>
<dbReference type="Gene3D" id="3.30.2090.10">
    <property type="entry name" value="Multidrug efflux transporter AcrB TolC docking domain, DN and DC subdomains"/>
    <property type="match status" value="2"/>
</dbReference>
<dbReference type="NCBIfam" id="TIGR00915">
    <property type="entry name" value="2A0602"/>
    <property type="match status" value="1"/>
</dbReference>
<feature type="transmembrane region" description="Helical" evidence="9">
    <location>
        <begin position="971"/>
        <end position="989"/>
    </location>
</feature>
<reference evidence="10" key="3">
    <citation type="submission" date="2020-11" db="EMBL/GenBank/DDBJ databases">
        <authorList>
            <person name="Lee S.D."/>
        </authorList>
    </citation>
    <scope>NUCLEOTIDE SEQUENCE</scope>
    <source>
        <strain evidence="10">SAP-2</strain>
    </source>
</reference>
<feature type="transmembrane region" description="Helical" evidence="9">
    <location>
        <begin position="441"/>
        <end position="460"/>
    </location>
</feature>
<comment type="caution">
    <text evidence="10">The sequence shown here is derived from an EMBL/GenBank/DDBJ whole genome shotgun (WGS) entry which is preliminary data.</text>
</comment>
<comment type="subcellular location">
    <subcellularLocation>
        <location evidence="1 9">Cell inner membrane</location>
        <topology evidence="1 9">Multi-pass membrane protein</topology>
    </subcellularLocation>
</comment>
<dbReference type="SUPFAM" id="SSF82866">
    <property type="entry name" value="Multidrug efflux transporter AcrB transmembrane domain"/>
    <property type="match status" value="2"/>
</dbReference>
<dbReference type="AlphaFoldDB" id="A0AA40X252"/>
<dbReference type="PRINTS" id="PR00702">
    <property type="entry name" value="ACRIFLAVINRP"/>
</dbReference>